<dbReference type="Proteomes" id="UP000663882">
    <property type="component" value="Unassembled WGS sequence"/>
</dbReference>
<evidence type="ECO:0000313" key="4">
    <source>
        <dbReference type="Proteomes" id="UP000663823"/>
    </source>
</evidence>
<name>A0A818FFX9_9BILA</name>
<keyword evidence="1" id="KW-0472">Membrane</keyword>
<reference evidence="3" key="1">
    <citation type="submission" date="2021-02" db="EMBL/GenBank/DDBJ databases">
        <authorList>
            <person name="Nowell W R."/>
        </authorList>
    </citation>
    <scope>NUCLEOTIDE SEQUENCE</scope>
</reference>
<comment type="caution">
    <text evidence="3">The sequence shown here is derived from an EMBL/GenBank/DDBJ whole genome shotgun (WGS) entry which is preliminary data.</text>
</comment>
<dbReference type="AlphaFoldDB" id="A0A818FFX9"/>
<evidence type="ECO:0000256" key="1">
    <source>
        <dbReference type="SAM" id="Phobius"/>
    </source>
</evidence>
<organism evidence="3 4">
    <name type="scientific">Rotaria sordida</name>
    <dbReference type="NCBI Taxonomy" id="392033"/>
    <lineage>
        <taxon>Eukaryota</taxon>
        <taxon>Metazoa</taxon>
        <taxon>Spiralia</taxon>
        <taxon>Gnathifera</taxon>
        <taxon>Rotifera</taxon>
        <taxon>Eurotatoria</taxon>
        <taxon>Bdelloidea</taxon>
        <taxon>Philodinida</taxon>
        <taxon>Philodinidae</taxon>
        <taxon>Rotaria</taxon>
    </lineage>
</organism>
<dbReference type="EMBL" id="CAJNOO010000025">
    <property type="protein sequence ID" value="CAF0752042.1"/>
    <property type="molecule type" value="Genomic_DNA"/>
</dbReference>
<sequence>MTKTISSDDNNEISSLIIEKNLLNKIDENSSISDYCSITTINNNEIYEKILPLQTIIFNEDQAHGDDTHIELLKDQENLLELFSHDSQQNLHLLQKQTDISRMSDEYAPNMTMQMTNKSDEILTTDNENKMIQSCYDQKEKDLNFSGDISLQQQRSPIDVCEYEIDLGNGRITKSISSYQSDDKQQQQQQQRTTSIISADSIQPITTFRIPFTNKFSKQHMYPKQETTIDHCDESNILFNSHDYVQQRQTKFSSRTITIFSIGTTISIILMIVLILFVF</sequence>
<evidence type="ECO:0000313" key="2">
    <source>
        <dbReference type="EMBL" id="CAF0752042.1"/>
    </source>
</evidence>
<gene>
    <name evidence="3" type="ORF">OTI717_LOCUS55</name>
    <name evidence="2" type="ORF">RFH988_LOCUS1352</name>
</gene>
<evidence type="ECO:0000313" key="3">
    <source>
        <dbReference type="EMBL" id="CAF3473028.1"/>
    </source>
</evidence>
<proteinExistence type="predicted"/>
<keyword evidence="1" id="KW-1133">Transmembrane helix</keyword>
<keyword evidence="1" id="KW-0812">Transmembrane</keyword>
<protein>
    <submittedName>
        <fullName evidence="3">Uncharacterized protein</fullName>
    </submittedName>
</protein>
<dbReference type="EMBL" id="CAJOAX010000002">
    <property type="protein sequence ID" value="CAF3473028.1"/>
    <property type="molecule type" value="Genomic_DNA"/>
</dbReference>
<dbReference type="Proteomes" id="UP000663823">
    <property type="component" value="Unassembled WGS sequence"/>
</dbReference>
<feature type="transmembrane region" description="Helical" evidence="1">
    <location>
        <begin position="257"/>
        <end position="278"/>
    </location>
</feature>
<accession>A0A818FFX9</accession>
<dbReference type="OrthoDB" id="9997233at2759"/>